<dbReference type="Proteomes" id="UP000180057">
    <property type="component" value="Unassembled WGS sequence"/>
</dbReference>
<accession>A0A1S2M401</accession>
<dbReference type="RefSeq" id="WP_071389964.1">
    <property type="nucleotide sequence ID" value="NZ_MLQS01000017.1"/>
</dbReference>
<dbReference type="EMBL" id="MLQS01000017">
    <property type="protein sequence ID" value="OIJ19834.1"/>
    <property type="molecule type" value="Genomic_DNA"/>
</dbReference>
<dbReference type="STRING" id="472963.BKP45_12325"/>
<organism evidence="1 3">
    <name type="scientific">Anaerobacillus alkalidiazotrophicus</name>
    <dbReference type="NCBI Taxonomy" id="472963"/>
    <lineage>
        <taxon>Bacteria</taxon>
        <taxon>Bacillati</taxon>
        <taxon>Bacillota</taxon>
        <taxon>Bacilli</taxon>
        <taxon>Bacillales</taxon>
        <taxon>Bacillaceae</taxon>
        <taxon>Anaerobacillus</taxon>
    </lineage>
</organism>
<evidence type="ECO:0000313" key="2">
    <source>
        <dbReference type="EMBL" id="OIJ19834.1"/>
    </source>
</evidence>
<name>A0A1S2M401_9BACI</name>
<evidence type="ECO:0000313" key="3">
    <source>
        <dbReference type="Proteomes" id="UP000180057"/>
    </source>
</evidence>
<comment type="caution">
    <text evidence="1">The sequence shown here is derived from an EMBL/GenBank/DDBJ whole genome shotgun (WGS) entry which is preliminary data.</text>
</comment>
<dbReference type="AlphaFoldDB" id="A0A1S2M401"/>
<proteinExistence type="predicted"/>
<dbReference type="EMBL" id="MLQS01000030">
    <property type="protein sequence ID" value="OIJ18355.1"/>
    <property type="molecule type" value="Genomic_DNA"/>
</dbReference>
<protein>
    <submittedName>
        <fullName evidence="1">Uncharacterized protein</fullName>
    </submittedName>
</protein>
<gene>
    <name evidence="2" type="ORF">BKP45_12325</name>
    <name evidence="1" type="ORF">BKP45_18040</name>
</gene>
<evidence type="ECO:0000313" key="1">
    <source>
        <dbReference type="EMBL" id="OIJ18355.1"/>
    </source>
</evidence>
<sequence>MDMLSQIKMEYDLSELTWIKENTIFQSERGKKRIRIWKDKQLLEWHVNWRDEISKQSGFLLDRMIRTRDRKPFFICDTDLVSIHDEIDEPYPTKGKEQEWGRLIGHALTYGINQSEENQCFKKSEPLPLKTVRGSLEQLSLLDPMAKLVLERSYIEAKRRNQKANLIQKRVQERKLPILINFSRLEDARQVFYHLYWISGSEQPIRGYKTIRNLLENWYGKNGHHSTVELLDSIHRCFSLKEDQGLLLLSELLMPHEFEETVTKLFTCKDVNEMPEIINQYFSRWKTTRELVILLSKWIEKDGEKVVAK</sequence>
<reference evidence="1 3" key="1">
    <citation type="submission" date="2016-10" db="EMBL/GenBank/DDBJ databases">
        <title>Draft genome sequences of four alkaliphilic bacteria belonging to the Anaerobacillus genus.</title>
        <authorList>
            <person name="Bassil N.M."/>
            <person name="Lloyd J.R."/>
        </authorList>
    </citation>
    <scope>NUCLEOTIDE SEQUENCE [LARGE SCALE GENOMIC DNA]</scope>
    <source>
        <strain evidence="1 3">DSM 22531</strain>
    </source>
</reference>
<dbReference type="OrthoDB" id="2986701at2"/>
<keyword evidence="3" id="KW-1185">Reference proteome</keyword>